<evidence type="ECO:0000313" key="1">
    <source>
        <dbReference type="EMBL" id="VFK22812.1"/>
    </source>
</evidence>
<sequence>MTGTELVLHFSGNTAVNVSFAGTDSGQLPFANPVTDRDRWDIRWYVETYRTEEGRLHE</sequence>
<protein>
    <submittedName>
        <fullName evidence="1">Uncharacterized protein</fullName>
    </submittedName>
</protein>
<dbReference type="AlphaFoldDB" id="A0A450X0I2"/>
<name>A0A450X0I2_9GAMM</name>
<gene>
    <name evidence="1" type="ORF">BECKLFY1418C_GA0070996_11284</name>
</gene>
<organism evidence="1">
    <name type="scientific">Candidatus Kentrum sp. LFY</name>
    <dbReference type="NCBI Taxonomy" id="2126342"/>
    <lineage>
        <taxon>Bacteria</taxon>
        <taxon>Pseudomonadati</taxon>
        <taxon>Pseudomonadota</taxon>
        <taxon>Gammaproteobacteria</taxon>
        <taxon>Candidatus Kentrum</taxon>
    </lineage>
</organism>
<dbReference type="EMBL" id="CAADFN010000128">
    <property type="protein sequence ID" value="VFK22812.1"/>
    <property type="molecule type" value="Genomic_DNA"/>
</dbReference>
<accession>A0A450X0I2</accession>
<reference evidence="1" key="1">
    <citation type="submission" date="2019-02" db="EMBL/GenBank/DDBJ databases">
        <authorList>
            <person name="Gruber-Vodicka R. H."/>
            <person name="Seah K. B. B."/>
        </authorList>
    </citation>
    <scope>NUCLEOTIDE SEQUENCE</scope>
    <source>
        <strain evidence="1">BECK_BY7</strain>
    </source>
</reference>
<proteinExistence type="predicted"/>